<evidence type="ECO:0000313" key="6">
    <source>
        <dbReference type="EMBL" id="WXL23964.1"/>
    </source>
</evidence>
<dbReference type="Pfam" id="PF09003">
    <property type="entry name" value="Arm-DNA-bind_1"/>
    <property type="match status" value="1"/>
</dbReference>
<dbReference type="Gene3D" id="3.30.160.60">
    <property type="entry name" value="Classic Zinc Finger"/>
    <property type="match status" value="1"/>
</dbReference>
<feature type="domain" description="Tyr recombinase" evidence="5">
    <location>
        <begin position="175"/>
        <end position="375"/>
    </location>
</feature>
<keyword evidence="2" id="KW-0229">DNA integration</keyword>
<evidence type="ECO:0000256" key="1">
    <source>
        <dbReference type="ARBA" id="ARBA00008857"/>
    </source>
</evidence>
<dbReference type="Gene3D" id="1.10.443.10">
    <property type="entry name" value="Intergrase catalytic core"/>
    <property type="match status" value="1"/>
</dbReference>
<sequence>MSPPRPRTSRNRNLPENLYPNGKYWQYRNPITGKKISINKPLAEAVKLARLANAKLAPLMADDGELLQLLTGEQAPKVKLLLERFAEEYLPGRKLAESTLKETRIKLERYRADLGERMIGQIDVLAMAEYLDQFTNNAYTKHRALWVQIFAFAVAKGMAERNCAELTLQKKEADKVRQRHTIEGVQKILDAGTTPAWLKRAIRLALLSLQRREDLVTWERTAVDMKRNVIRVSPGKTENYDTPIHLEIEMGPDLRAVVQECLSEPIASPFLLCYRPKARKREQIEAKAHWSAITDDYLTKEFKKARDLAGAYDHIENPKARPTVHELRALGAWLYEQQGFATEYVQVLMGHATPEMTAYYQDGHEQKEVIYQQVKAGLKL</sequence>
<dbReference type="InterPro" id="IPR011010">
    <property type="entry name" value="DNA_brk_join_enz"/>
</dbReference>
<dbReference type="InterPro" id="IPR015094">
    <property type="entry name" value="Integrase_lambda-typ_DNA-bd_N"/>
</dbReference>
<comment type="similarity">
    <text evidence="1">Belongs to the 'phage' integrase family.</text>
</comment>
<accession>A0ABZ2RFH3</accession>
<dbReference type="PROSITE" id="PS51898">
    <property type="entry name" value="TYR_RECOMBINASE"/>
    <property type="match status" value="1"/>
</dbReference>
<dbReference type="PANTHER" id="PTHR30629:SF2">
    <property type="entry name" value="PROPHAGE INTEGRASE INTS-RELATED"/>
    <property type="match status" value="1"/>
</dbReference>
<evidence type="ECO:0000256" key="4">
    <source>
        <dbReference type="ARBA" id="ARBA00023172"/>
    </source>
</evidence>
<dbReference type="SUPFAM" id="SSF56349">
    <property type="entry name" value="DNA breaking-rejoining enzymes"/>
    <property type="match status" value="1"/>
</dbReference>
<reference evidence="6 7" key="1">
    <citation type="submission" date="2024-03" db="EMBL/GenBank/DDBJ databases">
        <title>Complete genome of BD2.</title>
        <authorList>
            <person name="Cao G."/>
        </authorList>
    </citation>
    <scope>NUCLEOTIDE SEQUENCE [LARGE SCALE GENOMIC DNA]</scope>
    <source>
        <strain evidence="6 7">BD2</strain>
    </source>
</reference>
<dbReference type="InterPro" id="IPR002104">
    <property type="entry name" value="Integrase_catalytic"/>
</dbReference>
<dbReference type="InterPro" id="IPR050808">
    <property type="entry name" value="Phage_Integrase"/>
</dbReference>
<dbReference type="Proteomes" id="UP001476583">
    <property type="component" value="Chromosome"/>
</dbReference>
<evidence type="ECO:0000259" key="5">
    <source>
        <dbReference type="PROSITE" id="PS51898"/>
    </source>
</evidence>
<evidence type="ECO:0000256" key="3">
    <source>
        <dbReference type="ARBA" id="ARBA00023125"/>
    </source>
</evidence>
<evidence type="ECO:0000313" key="7">
    <source>
        <dbReference type="Proteomes" id="UP001476583"/>
    </source>
</evidence>
<dbReference type="InterPro" id="IPR013762">
    <property type="entry name" value="Integrase-like_cat_sf"/>
</dbReference>
<dbReference type="EMBL" id="CP148074">
    <property type="protein sequence ID" value="WXL23964.1"/>
    <property type="molecule type" value="Genomic_DNA"/>
</dbReference>
<proteinExistence type="inferred from homology"/>
<dbReference type="Gene3D" id="1.10.150.130">
    <property type="match status" value="1"/>
</dbReference>
<keyword evidence="3" id="KW-0238">DNA-binding</keyword>
<evidence type="ECO:0000256" key="2">
    <source>
        <dbReference type="ARBA" id="ARBA00022908"/>
    </source>
</evidence>
<gene>
    <name evidence="6" type="ORF">WG219_11420</name>
</gene>
<dbReference type="Pfam" id="PF00589">
    <property type="entry name" value="Phage_integrase"/>
    <property type="match status" value="1"/>
</dbReference>
<keyword evidence="4" id="KW-0233">DNA recombination</keyword>
<dbReference type="InterPro" id="IPR010998">
    <property type="entry name" value="Integrase_recombinase_N"/>
</dbReference>
<protein>
    <submittedName>
        <fullName evidence="6">Tyrosine-type recombinase/integrase</fullName>
    </submittedName>
</protein>
<keyword evidence="7" id="KW-1185">Reference proteome</keyword>
<name>A0ABZ2RFH3_ECTME</name>
<dbReference type="PANTHER" id="PTHR30629">
    <property type="entry name" value="PROPHAGE INTEGRASE"/>
    <property type="match status" value="1"/>
</dbReference>
<organism evidence="6 7">
    <name type="scientific">Ectopseudomonas mendocina</name>
    <name type="common">Pseudomonas mendocina</name>
    <dbReference type="NCBI Taxonomy" id="300"/>
    <lineage>
        <taxon>Bacteria</taxon>
        <taxon>Pseudomonadati</taxon>
        <taxon>Pseudomonadota</taxon>
        <taxon>Gammaproteobacteria</taxon>
        <taxon>Pseudomonadales</taxon>
        <taxon>Pseudomonadaceae</taxon>
        <taxon>Ectopseudomonas</taxon>
    </lineage>
</organism>